<gene>
    <name evidence="2" type="ORF">EAT49_13410</name>
</gene>
<protein>
    <submittedName>
        <fullName evidence="2">Peptidoglycan-binding protein</fullName>
    </submittedName>
</protein>
<dbReference type="Proteomes" id="UP000268016">
    <property type="component" value="Unassembled WGS sequence"/>
</dbReference>
<evidence type="ECO:0000256" key="1">
    <source>
        <dbReference type="SAM" id="SignalP"/>
    </source>
</evidence>
<dbReference type="EMBL" id="RDRB01000006">
    <property type="protein sequence ID" value="ROU00247.1"/>
    <property type="molecule type" value="Genomic_DNA"/>
</dbReference>
<dbReference type="AlphaFoldDB" id="A0A3N2QYG4"/>
<evidence type="ECO:0000313" key="3">
    <source>
        <dbReference type="Proteomes" id="UP000268016"/>
    </source>
</evidence>
<proteinExistence type="predicted"/>
<keyword evidence="1" id="KW-0732">Signal</keyword>
<name>A0A3N2QYG4_9RHOB</name>
<organism evidence="2 3">
    <name type="scientific">Histidinibacterium lentulum</name>
    <dbReference type="NCBI Taxonomy" id="2480588"/>
    <lineage>
        <taxon>Bacteria</taxon>
        <taxon>Pseudomonadati</taxon>
        <taxon>Pseudomonadota</taxon>
        <taxon>Alphaproteobacteria</taxon>
        <taxon>Rhodobacterales</taxon>
        <taxon>Paracoccaceae</taxon>
        <taxon>Histidinibacterium</taxon>
    </lineage>
</organism>
<accession>A0A3N2QYG4</accession>
<comment type="caution">
    <text evidence="2">The sequence shown here is derived from an EMBL/GenBank/DDBJ whole genome shotgun (WGS) entry which is preliminary data.</text>
</comment>
<dbReference type="RefSeq" id="WP_123642795.1">
    <property type="nucleotide sequence ID" value="NZ_ML119086.1"/>
</dbReference>
<feature type="chain" id="PRO_5017958322" evidence="1">
    <location>
        <begin position="19"/>
        <end position="193"/>
    </location>
</feature>
<feature type="signal peptide" evidence="1">
    <location>
        <begin position="1"/>
        <end position="18"/>
    </location>
</feature>
<reference evidence="2 3" key="1">
    <citation type="submission" date="2018-10" db="EMBL/GenBank/DDBJ databases">
        <title>Histidinibacterium lentulum gen. nov., sp. nov., a marine bacterium from the culture broth of Picochlorum sp. 122.</title>
        <authorList>
            <person name="Wang G."/>
        </authorList>
    </citation>
    <scope>NUCLEOTIDE SEQUENCE [LARGE SCALE GENOMIC DNA]</scope>
    <source>
        <strain evidence="2 3">B17</strain>
    </source>
</reference>
<sequence length="193" mass="20771">MRAVPRAAILCASLLAPAACGLSPTDPRPEVTRSASGVERARIDPHADAREIGRDAEGRCWGRLVTPAVVETVTEQIMVQPAEISSEGLVQSPAVYRTVTRQRILRERRVREFEAICPEALTPDFSASLQRALIARGDMANSVTFAMDAPTRAAIRDLQAPAGLDTPILARATAVELGLVPLRPEEIAEISRG</sequence>
<evidence type="ECO:0000313" key="2">
    <source>
        <dbReference type="EMBL" id="ROU00247.1"/>
    </source>
</evidence>
<keyword evidence="3" id="KW-1185">Reference proteome</keyword>
<dbReference type="OrthoDB" id="7861420at2"/>